<dbReference type="InterPro" id="IPR006860">
    <property type="entry name" value="FecR"/>
</dbReference>
<dbReference type="Gene3D" id="2.60.120.1440">
    <property type="match status" value="1"/>
</dbReference>
<reference evidence="2 3" key="1">
    <citation type="submission" date="2017-05" db="EMBL/GenBank/DDBJ databases">
        <authorList>
            <person name="Varghese N."/>
            <person name="Submissions S."/>
        </authorList>
    </citation>
    <scope>NUCLEOTIDE SEQUENCE [LARGE SCALE GENOMIC DNA]</scope>
    <source>
        <strain evidence="2 3">DSM 25457</strain>
    </source>
</reference>
<protein>
    <submittedName>
        <fullName evidence="2">FecR family protein</fullName>
    </submittedName>
</protein>
<dbReference type="EMBL" id="FXUG01000011">
    <property type="protein sequence ID" value="SMP68368.1"/>
    <property type="molecule type" value="Genomic_DNA"/>
</dbReference>
<dbReference type="RefSeq" id="WP_283434022.1">
    <property type="nucleotide sequence ID" value="NZ_FXUG01000011.1"/>
</dbReference>
<keyword evidence="3" id="KW-1185">Reference proteome</keyword>
<dbReference type="PANTHER" id="PTHR30273">
    <property type="entry name" value="PERIPLASMIC SIGNAL SENSOR AND SIGMA FACTOR ACTIVATOR FECR-RELATED"/>
    <property type="match status" value="1"/>
</dbReference>
<organism evidence="2 3">
    <name type="scientific">Neorhodopirellula lusitana</name>
    <dbReference type="NCBI Taxonomy" id="445327"/>
    <lineage>
        <taxon>Bacteria</taxon>
        <taxon>Pseudomonadati</taxon>
        <taxon>Planctomycetota</taxon>
        <taxon>Planctomycetia</taxon>
        <taxon>Pirellulales</taxon>
        <taxon>Pirellulaceae</taxon>
        <taxon>Neorhodopirellula</taxon>
    </lineage>
</organism>
<evidence type="ECO:0000313" key="2">
    <source>
        <dbReference type="EMBL" id="SMP68368.1"/>
    </source>
</evidence>
<sequence>MNAGPLNARERSQLMDDLITGEISEADLLRIEAELSIDAQARQEYYRKLQLDQLLEQEARDRGACVPNSEAARDFDSLRPAPDPINATRSPALSLASRWWVPLLVGMAASWLLFQILAVPHGKRSPLVATSIQGDALTTVVNEQSASGFGSLTGLSNVVWDSAPIPAGSLLTNRDIRLHSGMVRLELFSGVDIVIEGKADFTIDSPMQLTLRSGKARARVPEPAHGFRIKTSSGDIVDLGTEFSVDANLDHSRIQVVEGEIELHGGKSLRKRVRPGTTISWASDGLLTEVADDATKIPSVASIGPTEFQQITQRRHALKIQRWQQYTANLRRDQRLVALYQVNPGDKQTRRLPNQVKSINPRASAGAVVASQRAPDRWGREGGALSFRPMGSRVRVNVPGEFKNLSLFCWVKIDKLDRRYNSLFLTDGHEEHEPHWQIMNDGRMFFSIKPSRKTTELAKPSRKKIFFSPPIESSELNDRWTLLATTYNTDQRRVTHYVNGDVISSQSIQDKDVVETIRIGAASIGNWSEPMYQTDPEFVIRNLNGALDELAIFNGVLSAQEIQEVFQTGNPHE</sequence>
<name>A0ABY1QDM3_9BACT</name>
<evidence type="ECO:0000259" key="1">
    <source>
        <dbReference type="Pfam" id="PF04773"/>
    </source>
</evidence>
<proteinExistence type="predicted"/>
<dbReference type="Proteomes" id="UP001158067">
    <property type="component" value="Unassembled WGS sequence"/>
</dbReference>
<evidence type="ECO:0000313" key="3">
    <source>
        <dbReference type="Proteomes" id="UP001158067"/>
    </source>
</evidence>
<dbReference type="SUPFAM" id="SSF49899">
    <property type="entry name" value="Concanavalin A-like lectins/glucanases"/>
    <property type="match status" value="1"/>
</dbReference>
<comment type="caution">
    <text evidence="2">The sequence shown here is derived from an EMBL/GenBank/DDBJ whole genome shotgun (WGS) entry which is preliminary data.</text>
</comment>
<accession>A0ABY1QDM3</accession>
<dbReference type="PANTHER" id="PTHR30273:SF2">
    <property type="entry name" value="PROTEIN FECR"/>
    <property type="match status" value="1"/>
</dbReference>
<dbReference type="InterPro" id="IPR013320">
    <property type="entry name" value="ConA-like_dom_sf"/>
</dbReference>
<dbReference type="Gene3D" id="2.60.120.200">
    <property type="match status" value="1"/>
</dbReference>
<dbReference type="InterPro" id="IPR012373">
    <property type="entry name" value="Ferrdict_sens_TM"/>
</dbReference>
<feature type="domain" description="FecR protein" evidence="1">
    <location>
        <begin position="206"/>
        <end position="262"/>
    </location>
</feature>
<gene>
    <name evidence="2" type="ORF">SAMN06265222_11149</name>
</gene>
<dbReference type="Pfam" id="PF04773">
    <property type="entry name" value="FecR"/>
    <property type="match status" value="1"/>
</dbReference>
<dbReference type="Pfam" id="PF13385">
    <property type="entry name" value="Laminin_G_3"/>
    <property type="match status" value="1"/>
</dbReference>